<feature type="domain" description="Protein kinase" evidence="8">
    <location>
        <begin position="766"/>
        <end position="1046"/>
    </location>
</feature>
<dbReference type="GO" id="GO:0007094">
    <property type="term" value="P:mitotic spindle assembly checkpoint signaling"/>
    <property type="evidence" value="ECO:0007669"/>
    <property type="project" value="InterPro"/>
</dbReference>
<comment type="subcellular location">
    <subcellularLocation>
        <location evidence="1">Chromosome</location>
        <location evidence="1">Centromere</location>
        <location evidence="1">Kinetochore</location>
    </subcellularLocation>
</comment>
<dbReference type="Gene3D" id="1.10.510.10">
    <property type="entry name" value="Transferase(Phosphotransferase) domain 1"/>
    <property type="match status" value="1"/>
</dbReference>
<keyword evidence="2" id="KW-0158">Chromosome</keyword>
<dbReference type="GO" id="GO:0005634">
    <property type="term" value="C:nucleus"/>
    <property type="evidence" value="ECO:0007669"/>
    <property type="project" value="TreeGrafter"/>
</dbReference>
<dbReference type="Gene3D" id="1.25.40.430">
    <property type="match status" value="1"/>
</dbReference>
<dbReference type="GO" id="GO:0004672">
    <property type="term" value="F:protein kinase activity"/>
    <property type="evidence" value="ECO:0007669"/>
    <property type="project" value="InterPro"/>
</dbReference>
<dbReference type="Pfam" id="PF08311">
    <property type="entry name" value="Mad3_BUB1_I"/>
    <property type="match status" value="1"/>
</dbReference>
<dbReference type="PROSITE" id="PS00108">
    <property type="entry name" value="PROTEIN_KINASE_ST"/>
    <property type="match status" value="1"/>
</dbReference>
<dbReference type="GO" id="GO:0000776">
    <property type="term" value="C:kinetochore"/>
    <property type="evidence" value="ECO:0007669"/>
    <property type="project" value="UniProtKB-KW"/>
</dbReference>
<proteinExistence type="predicted"/>
<keyword evidence="4" id="KW-0995">Kinetochore</keyword>
<evidence type="ECO:0000259" key="8">
    <source>
        <dbReference type="PROSITE" id="PS50011"/>
    </source>
</evidence>
<dbReference type="PROSITE" id="PS50011">
    <property type="entry name" value="PROTEIN_KINASE_DOM"/>
    <property type="match status" value="1"/>
</dbReference>
<dbReference type="InterPro" id="IPR015661">
    <property type="entry name" value="Bub1/Mad3"/>
</dbReference>
<reference evidence="11" key="1">
    <citation type="journal article" date="2013" name="Genome Biol.">
        <title>Draft genome of the mountain pine beetle, Dendroctonus ponderosae Hopkins, a major forest pest.</title>
        <authorList>
            <person name="Keeling C.I."/>
            <person name="Yuen M.M."/>
            <person name="Liao N.Y."/>
            <person name="Docking T.R."/>
            <person name="Chan S.K."/>
            <person name="Taylor G.A."/>
            <person name="Palmquist D.L."/>
            <person name="Jackman S.D."/>
            <person name="Nguyen A."/>
            <person name="Li M."/>
            <person name="Henderson H."/>
            <person name="Janes J.K."/>
            <person name="Zhao Y."/>
            <person name="Pandoh P."/>
            <person name="Moore R."/>
            <person name="Sperling F.A."/>
            <person name="Huber D.P."/>
            <person name="Birol I."/>
            <person name="Jones S.J."/>
            <person name="Bohlmann J."/>
        </authorList>
    </citation>
    <scope>NUCLEOTIDE SEQUENCE</scope>
</reference>
<dbReference type="FunFam" id="1.25.40.430:FF:000003">
    <property type="entry name" value="Checkpoint serine/threonine-protein kinase BUB1"/>
    <property type="match status" value="1"/>
</dbReference>
<reference evidence="10" key="2">
    <citation type="submission" date="2024-08" db="UniProtKB">
        <authorList>
            <consortium name="EnsemblMetazoa"/>
        </authorList>
    </citation>
    <scope>IDENTIFICATION</scope>
</reference>
<organism evidence="10 11">
    <name type="scientific">Dendroctonus ponderosae</name>
    <name type="common">Mountain pine beetle</name>
    <dbReference type="NCBI Taxonomy" id="77166"/>
    <lineage>
        <taxon>Eukaryota</taxon>
        <taxon>Metazoa</taxon>
        <taxon>Ecdysozoa</taxon>
        <taxon>Arthropoda</taxon>
        <taxon>Hexapoda</taxon>
        <taxon>Insecta</taxon>
        <taxon>Pterygota</taxon>
        <taxon>Neoptera</taxon>
        <taxon>Endopterygota</taxon>
        <taxon>Coleoptera</taxon>
        <taxon>Polyphaga</taxon>
        <taxon>Cucujiformia</taxon>
        <taxon>Curculionidae</taxon>
        <taxon>Scolytinae</taxon>
        <taxon>Dendroctonus</taxon>
    </lineage>
</organism>
<keyword evidence="11" id="KW-1185">Reference proteome</keyword>
<dbReference type="GO" id="GO:0051754">
    <property type="term" value="P:meiotic sister chromatid cohesion, centromeric"/>
    <property type="evidence" value="ECO:0007669"/>
    <property type="project" value="TreeGrafter"/>
</dbReference>
<evidence type="ECO:0000256" key="2">
    <source>
        <dbReference type="ARBA" id="ARBA00022454"/>
    </source>
</evidence>
<dbReference type="InterPro" id="IPR011009">
    <property type="entry name" value="Kinase-like_dom_sf"/>
</dbReference>
<evidence type="ECO:0000259" key="9">
    <source>
        <dbReference type="PROSITE" id="PS51489"/>
    </source>
</evidence>
<evidence type="ECO:0000313" key="11">
    <source>
        <dbReference type="Proteomes" id="UP000019118"/>
    </source>
</evidence>
<feature type="domain" description="BUB1 N-terminal" evidence="9">
    <location>
        <begin position="45"/>
        <end position="205"/>
    </location>
</feature>
<dbReference type="GO" id="GO:0032991">
    <property type="term" value="C:protein-containing complex"/>
    <property type="evidence" value="ECO:0007669"/>
    <property type="project" value="UniProtKB-ARBA"/>
</dbReference>
<evidence type="ECO:0000256" key="6">
    <source>
        <dbReference type="ARBA" id="ARBA00023328"/>
    </source>
</evidence>
<keyword evidence="6" id="KW-0137">Centromere</keyword>
<dbReference type="InterPro" id="IPR008271">
    <property type="entry name" value="Ser/Thr_kinase_AS"/>
</dbReference>
<dbReference type="AlphaFoldDB" id="A0AAR5PKM4"/>
<evidence type="ECO:0000256" key="4">
    <source>
        <dbReference type="ARBA" id="ARBA00022838"/>
    </source>
</evidence>
<sequence>MDFDLSKENIQPLRRGRNVHQLEMALHAQTSPEYQQQLQQQKEHFETLIKEYQGDDPLQNYYEYILWIEQTFPKSGHEGNCVSLLEHCLGKFEDDPRYTNDMRFCKLWVKYNDMFPSPEELYLMMKSKNLCTGCAEFYKAWAYYYEAGGDFQKANNIFEEGKRNLAQPYDELELAHKNLITSAGEHMLYGPNEGRLQEKRQALTSLHLCSSGRVNNVRLPSGSANGIGTLADARRDGPNVALNIYEDQASAFPTGGAAPTSIITVAKRQEGPKENTLKPGPWTTVPHKKRVLGTHRPIAAGFTILEDTSEPSGGYLPANLPPVCLEDYSNWNVALQNFPDPPNPNVLVAYPKHLVYSDPNIEYSIEELRAIRYRSNGNSTKNLVRCEEMQPIIVVDDDEDGCVVVAQENQADQENNRMDATPNFTRFEGNSPNQSCGVEAMSTVSHSPWKSSADHQNFLQNVFGESNEHRLNAFAPLKFDILEDPEPERSPFSINVPEQPARGFAIFDQSMQSVPPQGNAMKTAFRTLNADEVETGSRGGMDGAMAAQPADDAKPMPVPFSDSSSCSLGDDSYCSPQQFSFDLNVMQVSTPQTKTLAPKETPQPSTKIDLFKDKSLSTIIEERSSYRSCSSGSSGTVTKLTLHSHHKNKIGTISEEHNSYWEQNMKANEELRRSLLSGLMEDVLPVVQLPAAPSPIQSAPMATAFSPKTPQPLDYVPADPFNANLISHLLQRVSFPGGHGHCLEQIYGNPKLTVRKQPMYIGNDRYIIEKLLGKGQFGTVFKACNCGTKCTVALKYQKPPNKWEYYICKELQSRLANHNLRDRFMDVTKGYFSDQASILVSQLEPLGSLLATANILKTSFKVHKESIAMYFTLQMLQIVKAMHEVKIIHADIKPDNFLVFPLRDNYLGLRLIDFGCSIDMSLFPEGAAFTVPINTEDFICCEVRDGRPWSYHTDLFCVAATAHVLLLQEYIQLKKNRDVWSLVIHLPRYLVQDLWNMLFSSMLNQQSGPADIATLELLFQEEIDKPSRQKDLRINLISLSNMLKNR</sequence>
<dbReference type="SUPFAM" id="SSF56112">
    <property type="entry name" value="Protein kinase-like (PK-like)"/>
    <property type="match status" value="1"/>
</dbReference>
<keyword evidence="5 7" id="KW-0067">ATP-binding</keyword>
<evidence type="ECO:0008006" key="12">
    <source>
        <dbReference type="Google" id="ProtNLM"/>
    </source>
</evidence>
<protein>
    <recommendedName>
        <fullName evidence="12">Protein kinase domain-containing protein</fullName>
    </recommendedName>
</protein>
<dbReference type="PANTHER" id="PTHR14030:SF4">
    <property type="entry name" value="BUB1 KINASE, ISOFORM A-RELATED"/>
    <property type="match status" value="1"/>
</dbReference>
<evidence type="ECO:0000256" key="3">
    <source>
        <dbReference type="ARBA" id="ARBA00022741"/>
    </source>
</evidence>
<dbReference type="InterPro" id="IPR017441">
    <property type="entry name" value="Protein_kinase_ATP_BS"/>
</dbReference>
<evidence type="ECO:0000256" key="5">
    <source>
        <dbReference type="ARBA" id="ARBA00022840"/>
    </source>
</evidence>
<dbReference type="InterPro" id="IPR000719">
    <property type="entry name" value="Prot_kinase_dom"/>
</dbReference>
<dbReference type="InterPro" id="IPR013212">
    <property type="entry name" value="Mad3/Bub1_I"/>
</dbReference>
<dbReference type="EnsemblMetazoa" id="XM_019906025.1">
    <property type="protein sequence ID" value="XP_019761584.1"/>
    <property type="gene ID" value="LOC109538669"/>
</dbReference>
<keyword evidence="3 7" id="KW-0547">Nucleotide-binding</keyword>
<dbReference type="GO" id="GO:0005524">
    <property type="term" value="F:ATP binding"/>
    <property type="evidence" value="ECO:0007669"/>
    <property type="project" value="UniProtKB-UniRule"/>
</dbReference>
<evidence type="ECO:0000256" key="1">
    <source>
        <dbReference type="ARBA" id="ARBA00004629"/>
    </source>
</evidence>
<dbReference type="PROSITE" id="PS00107">
    <property type="entry name" value="PROTEIN_KINASE_ATP"/>
    <property type="match status" value="1"/>
</dbReference>
<dbReference type="PANTHER" id="PTHR14030">
    <property type="entry name" value="MITOTIC CHECKPOINT SERINE/THREONINE-PROTEIN KINASE BUB1"/>
    <property type="match status" value="1"/>
</dbReference>
<evidence type="ECO:0000256" key="7">
    <source>
        <dbReference type="PROSITE-ProRule" id="PRU10141"/>
    </source>
</evidence>
<dbReference type="Pfam" id="PF00069">
    <property type="entry name" value="Pkinase"/>
    <property type="match status" value="1"/>
</dbReference>
<feature type="binding site" evidence="7">
    <location>
        <position position="795"/>
    </location>
    <ligand>
        <name>ATP</name>
        <dbReference type="ChEBI" id="CHEBI:30616"/>
    </ligand>
</feature>
<dbReference type="SMART" id="SM00777">
    <property type="entry name" value="Mad3_BUB1_I"/>
    <property type="match status" value="1"/>
</dbReference>
<dbReference type="SMART" id="SM00220">
    <property type="entry name" value="S_TKc"/>
    <property type="match status" value="1"/>
</dbReference>
<name>A0AAR5PKM4_DENPD</name>
<accession>A0AAR5PKM4</accession>
<dbReference type="GeneID" id="109538669"/>
<dbReference type="PROSITE" id="PS51489">
    <property type="entry name" value="BUB1_N"/>
    <property type="match status" value="1"/>
</dbReference>
<evidence type="ECO:0000313" key="10">
    <source>
        <dbReference type="EnsemblMetazoa" id="XP_019761584.1"/>
    </source>
</evidence>
<dbReference type="Proteomes" id="UP000019118">
    <property type="component" value="Unassembled WGS sequence"/>
</dbReference>